<dbReference type="PANTHER" id="PTHR42961">
    <property type="entry name" value="IRON-SULFUR PROTEIN NUBPL"/>
    <property type="match status" value="1"/>
</dbReference>
<evidence type="ECO:0000256" key="4">
    <source>
        <dbReference type="ARBA" id="ARBA00022741"/>
    </source>
</evidence>
<comment type="function">
    <text evidence="8">Binds and transfers iron-sulfur (Fe-S) clusters to target apoproteins. Can hydrolyze ATP.</text>
</comment>
<evidence type="ECO:0000256" key="2">
    <source>
        <dbReference type="ARBA" id="ARBA00008205"/>
    </source>
</evidence>
<dbReference type="InterPro" id="IPR002744">
    <property type="entry name" value="MIP18-like"/>
</dbReference>
<dbReference type="PROSITE" id="PS01215">
    <property type="entry name" value="MRP"/>
    <property type="match status" value="1"/>
</dbReference>
<dbReference type="OrthoDB" id="9809679at2"/>
<evidence type="ECO:0000256" key="1">
    <source>
        <dbReference type="ARBA" id="ARBA00007352"/>
    </source>
</evidence>
<feature type="domain" description="MIP18 family-like" evidence="10">
    <location>
        <begin position="4"/>
        <end position="66"/>
    </location>
</feature>
<dbReference type="RefSeq" id="WP_136779548.1">
    <property type="nucleotide sequence ID" value="NZ_SUPK01000012.1"/>
</dbReference>
<dbReference type="EMBL" id="SUPK01000012">
    <property type="protein sequence ID" value="TJY38835.1"/>
    <property type="molecule type" value="Genomic_DNA"/>
</dbReference>
<comment type="similarity">
    <text evidence="1">In the N-terminal section; belongs to the MIP18 family.</text>
</comment>
<feature type="compositionally biased region" description="Low complexity" evidence="9">
    <location>
        <begin position="94"/>
        <end position="110"/>
    </location>
</feature>
<dbReference type="Proteomes" id="UP000309673">
    <property type="component" value="Unassembled WGS sequence"/>
</dbReference>
<evidence type="ECO:0000256" key="7">
    <source>
        <dbReference type="ARBA" id="ARBA00023014"/>
    </source>
</evidence>
<evidence type="ECO:0000313" key="11">
    <source>
        <dbReference type="EMBL" id="TJY38835.1"/>
    </source>
</evidence>
<dbReference type="GO" id="GO:0140663">
    <property type="term" value="F:ATP-dependent FeS chaperone activity"/>
    <property type="evidence" value="ECO:0007669"/>
    <property type="project" value="InterPro"/>
</dbReference>
<evidence type="ECO:0000256" key="8">
    <source>
        <dbReference type="HAMAP-Rule" id="MF_02040"/>
    </source>
</evidence>
<dbReference type="SUPFAM" id="SSF52540">
    <property type="entry name" value="P-loop containing nucleoside triphosphate hydrolases"/>
    <property type="match status" value="1"/>
</dbReference>
<proteinExistence type="inferred from homology"/>
<keyword evidence="3 8" id="KW-0479">Metal-binding</keyword>
<dbReference type="SUPFAM" id="SSF117916">
    <property type="entry name" value="Fe-S cluster assembly (FSCA) domain-like"/>
    <property type="match status" value="1"/>
</dbReference>
<reference evidence="11 12" key="1">
    <citation type="submission" date="2019-04" db="EMBL/GenBank/DDBJ databases">
        <title>Cohnella sp. nov., isolated from soil.</title>
        <authorList>
            <person name="Kim W."/>
        </authorList>
    </citation>
    <scope>NUCLEOTIDE SEQUENCE [LARGE SCALE GENOMIC DNA]</scope>
    <source>
        <strain evidence="11 12">CAU 1483</strain>
    </source>
</reference>
<organism evidence="11 12">
    <name type="scientific">Cohnella pontilimi</name>
    <dbReference type="NCBI Taxonomy" id="2564100"/>
    <lineage>
        <taxon>Bacteria</taxon>
        <taxon>Bacillati</taxon>
        <taxon>Bacillota</taxon>
        <taxon>Bacilli</taxon>
        <taxon>Bacillales</taxon>
        <taxon>Paenibacillaceae</taxon>
        <taxon>Cohnella</taxon>
    </lineage>
</organism>
<dbReference type="HAMAP" id="MF_02040">
    <property type="entry name" value="Mrp_NBP35"/>
    <property type="match status" value="1"/>
</dbReference>
<dbReference type="CDD" id="cd02037">
    <property type="entry name" value="Mrp_NBP35"/>
    <property type="match status" value="1"/>
</dbReference>
<comment type="similarity">
    <text evidence="8">Belongs to the Mrp/NBP35 ATP-binding proteins family.</text>
</comment>
<dbReference type="InterPro" id="IPR000808">
    <property type="entry name" value="Mrp-like_CS"/>
</dbReference>
<dbReference type="GO" id="GO:0051539">
    <property type="term" value="F:4 iron, 4 sulfur cluster binding"/>
    <property type="evidence" value="ECO:0007669"/>
    <property type="project" value="TreeGrafter"/>
</dbReference>
<dbReference type="InterPro" id="IPR044304">
    <property type="entry name" value="NUBPL-like"/>
</dbReference>
<accession>A0A4U0F2R4</accession>
<protein>
    <recommendedName>
        <fullName evidence="8">Iron-sulfur cluster carrier protein</fullName>
    </recommendedName>
</protein>
<dbReference type="PANTHER" id="PTHR42961:SF2">
    <property type="entry name" value="IRON-SULFUR PROTEIN NUBPL"/>
    <property type="match status" value="1"/>
</dbReference>
<keyword evidence="5 8" id="KW-0067">ATP-binding</keyword>
<dbReference type="GO" id="GO:0005524">
    <property type="term" value="F:ATP binding"/>
    <property type="evidence" value="ECO:0007669"/>
    <property type="project" value="UniProtKB-UniRule"/>
</dbReference>
<keyword evidence="4 8" id="KW-0547">Nucleotide-binding</keyword>
<dbReference type="GO" id="GO:0016226">
    <property type="term" value="P:iron-sulfur cluster assembly"/>
    <property type="evidence" value="ECO:0007669"/>
    <property type="project" value="InterPro"/>
</dbReference>
<evidence type="ECO:0000313" key="12">
    <source>
        <dbReference type="Proteomes" id="UP000309673"/>
    </source>
</evidence>
<dbReference type="Gene3D" id="3.30.300.130">
    <property type="entry name" value="Fe-S cluster assembly (FSCA)"/>
    <property type="match status" value="1"/>
</dbReference>
<evidence type="ECO:0000256" key="3">
    <source>
        <dbReference type="ARBA" id="ARBA00022723"/>
    </source>
</evidence>
<comment type="subunit">
    <text evidence="8">Homodimer.</text>
</comment>
<evidence type="ECO:0000256" key="5">
    <source>
        <dbReference type="ARBA" id="ARBA00022840"/>
    </source>
</evidence>
<evidence type="ECO:0000256" key="6">
    <source>
        <dbReference type="ARBA" id="ARBA00023004"/>
    </source>
</evidence>
<feature type="binding site" evidence="8">
    <location>
        <begin position="138"/>
        <end position="145"/>
    </location>
    <ligand>
        <name>ATP</name>
        <dbReference type="ChEBI" id="CHEBI:30616"/>
    </ligand>
</feature>
<feature type="region of interest" description="Disordered" evidence="9">
    <location>
        <begin position="90"/>
        <end position="117"/>
    </location>
</feature>
<keyword evidence="12" id="KW-1185">Reference proteome</keyword>
<comment type="caution">
    <text evidence="11">The sequence shown here is derived from an EMBL/GenBank/DDBJ whole genome shotgun (WGS) entry which is preliminary data.</text>
</comment>
<dbReference type="InterPro" id="IPR034904">
    <property type="entry name" value="FSCA_dom_sf"/>
</dbReference>
<keyword evidence="7 8" id="KW-0411">Iron-sulfur</keyword>
<gene>
    <name evidence="11" type="ORF">E5161_19435</name>
</gene>
<feature type="region of interest" description="Disordered" evidence="9">
    <location>
        <begin position="338"/>
        <end position="359"/>
    </location>
</feature>
<keyword evidence="8" id="KW-0378">Hydrolase</keyword>
<comment type="similarity">
    <text evidence="2">In the C-terminal section; belongs to the Mrp/NBP35 ATP-binding proteins family.</text>
</comment>
<dbReference type="FunFam" id="3.40.50.300:FF:001099">
    <property type="entry name" value="Iron-sulfur cluster carrier protein"/>
    <property type="match status" value="1"/>
</dbReference>
<dbReference type="InterPro" id="IPR033756">
    <property type="entry name" value="YlxH/NBP35"/>
</dbReference>
<dbReference type="Pfam" id="PF10609">
    <property type="entry name" value="ParA"/>
    <property type="match status" value="1"/>
</dbReference>
<evidence type="ECO:0000256" key="9">
    <source>
        <dbReference type="SAM" id="MobiDB-lite"/>
    </source>
</evidence>
<dbReference type="Pfam" id="PF01883">
    <property type="entry name" value="FeS_assembly_P"/>
    <property type="match status" value="1"/>
</dbReference>
<dbReference type="GO" id="GO:0046872">
    <property type="term" value="F:metal ion binding"/>
    <property type="evidence" value="ECO:0007669"/>
    <property type="project" value="UniProtKB-KW"/>
</dbReference>
<name>A0A4U0F2R4_9BACL</name>
<dbReference type="Gene3D" id="3.40.50.300">
    <property type="entry name" value="P-loop containing nucleotide triphosphate hydrolases"/>
    <property type="match status" value="1"/>
</dbReference>
<dbReference type="AlphaFoldDB" id="A0A4U0F2R4"/>
<keyword evidence="6 8" id="KW-0408">Iron</keyword>
<evidence type="ECO:0000259" key="10">
    <source>
        <dbReference type="Pfam" id="PF01883"/>
    </source>
</evidence>
<dbReference type="InterPro" id="IPR027417">
    <property type="entry name" value="P-loop_NTPase"/>
</dbReference>
<dbReference type="GO" id="GO:0016887">
    <property type="term" value="F:ATP hydrolysis activity"/>
    <property type="evidence" value="ECO:0007669"/>
    <property type="project" value="UniProtKB-UniRule"/>
</dbReference>
<dbReference type="InterPro" id="IPR019591">
    <property type="entry name" value="Mrp/NBP35_ATP-bd"/>
</dbReference>
<sequence length="376" mass="40233">MLTREEILEALKALQEPTLDKSLVELGLVRDVVVRDGGVSLTVVIHPESTAQSAKLQSELKSALARIGVEDPHYRFRNMTDHEKADALSKLQQGSPAAGASAAPNKAGAPVKGHGSGLEKTALLNPESGVEFIAVASGKGGVGKSTVTVNLAAALARQGKRVGLMDCDIYGFSVPDMMGIEERPEQAGDKILPVERYGVKVISMGFFVEDNSPIVWRGPMLGKMLRNFFAEIEWGELDYVLLDLPPGTGDVALDVHQMIPQSKEIIVTTPHATAAFVAARAGAMAIRTNHDILGVVENMSYYECGSCGNRDYVFGRGGGARLAETLHTELLAQFPLGAPDNHPSEPNFSPSVYKPDSPTGREYTALAEKVIQLCGK</sequence>